<proteinExistence type="predicted"/>
<dbReference type="EMBL" id="BSUZ01000001">
    <property type="protein sequence ID" value="GMA86010.1"/>
    <property type="molecule type" value="Genomic_DNA"/>
</dbReference>
<comment type="caution">
    <text evidence="2">The sequence shown here is derived from an EMBL/GenBank/DDBJ whole genome shotgun (WGS) entry which is preliminary data.</text>
</comment>
<feature type="compositionally biased region" description="Polar residues" evidence="1">
    <location>
        <begin position="103"/>
        <end position="115"/>
    </location>
</feature>
<evidence type="ECO:0000313" key="2">
    <source>
        <dbReference type="EMBL" id="GMA86010.1"/>
    </source>
</evidence>
<gene>
    <name evidence="2" type="ORF">GCM10025868_12600</name>
</gene>
<feature type="compositionally biased region" description="Polar residues" evidence="1">
    <location>
        <begin position="21"/>
        <end position="32"/>
    </location>
</feature>
<feature type="region of interest" description="Disordered" evidence="1">
    <location>
        <begin position="77"/>
        <end position="115"/>
    </location>
</feature>
<protein>
    <submittedName>
        <fullName evidence="2">Uncharacterized protein</fullName>
    </submittedName>
</protein>
<sequence length="115" mass="11551">MLPDCAPSTAVPGTRAMAEFTATTRPCRSTSGPPELPGLIAASVWMALMNAGSDADSPPADTGRFSALTMPVVTVPCSPRGAPMAITSSPTTTASESPNATTGSPVRSTRSAARS</sequence>
<organism evidence="2 3">
    <name type="scientific">Angustibacter aerolatus</name>
    <dbReference type="NCBI Taxonomy" id="1162965"/>
    <lineage>
        <taxon>Bacteria</taxon>
        <taxon>Bacillati</taxon>
        <taxon>Actinomycetota</taxon>
        <taxon>Actinomycetes</taxon>
        <taxon>Kineosporiales</taxon>
        <taxon>Kineosporiaceae</taxon>
    </lineage>
</organism>
<dbReference type="Proteomes" id="UP001157017">
    <property type="component" value="Unassembled WGS sequence"/>
</dbReference>
<keyword evidence="3" id="KW-1185">Reference proteome</keyword>
<reference evidence="3" key="1">
    <citation type="journal article" date="2019" name="Int. J. Syst. Evol. Microbiol.">
        <title>The Global Catalogue of Microorganisms (GCM) 10K type strain sequencing project: providing services to taxonomists for standard genome sequencing and annotation.</title>
        <authorList>
            <consortium name="The Broad Institute Genomics Platform"/>
            <consortium name="The Broad Institute Genome Sequencing Center for Infectious Disease"/>
            <person name="Wu L."/>
            <person name="Ma J."/>
        </authorList>
    </citation>
    <scope>NUCLEOTIDE SEQUENCE [LARGE SCALE GENOMIC DNA]</scope>
    <source>
        <strain evidence="3">NBRC 108730</strain>
    </source>
</reference>
<evidence type="ECO:0000313" key="3">
    <source>
        <dbReference type="Proteomes" id="UP001157017"/>
    </source>
</evidence>
<feature type="region of interest" description="Disordered" evidence="1">
    <location>
        <begin position="16"/>
        <end position="35"/>
    </location>
</feature>
<evidence type="ECO:0000256" key="1">
    <source>
        <dbReference type="SAM" id="MobiDB-lite"/>
    </source>
</evidence>
<feature type="compositionally biased region" description="Low complexity" evidence="1">
    <location>
        <begin position="82"/>
        <end position="102"/>
    </location>
</feature>
<accession>A0ABQ6JCV7</accession>
<name>A0ABQ6JCV7_9ACTN</name>